<organism evidence="1 2">
    <name type="scientific">Entomophthora muscae</name>
    <dbReference type="NCBI Taxonomy" id="34485"/>
    <lineage>
        <taxon>Eukaryota</taxon>
        <taxon>Fungi</taxon>
        <taxon>Fungi incertae sedis</taxon>
        <taxon>Zoopagomycota</taxon>
        <taxon>Entomophthoromycotina</taxon>
        <taxon>Entomophthoromycetes</taxon>
        <taxon>Entomophthorales</taxon>
        <taxon>Entomophthoraceae</taxon>
        <taxon>Entomophthora</taxon>
    </lineage>
</organism>
<keyword evidence="2" id="KW-1185">Reference proteome</keyword>
<comment type="caution">
    <text evidence="1">The sequence shown here is derived from an EMBL/GenBank/DDBJ whole genome shotgun (WGS) entry which is preliminary data.</text>
</comment>
<protein>
    <submittedName>
        <fullName evidence="1">Uncharacterized protein</fullName>
    </submittedName>
</protein>
<sequence length="416" mass="45526">MEKENNHFEKEDHSHRTSSSFAAYFNIICVVAGTGVLALPATLGDSGWYGIVLFAVTAVASIITSKMLIECLYYKEGSRLEEYPDVAEAAFGSVARTFTKVFHYSISLSGACIYILVSGLNIHTLLQDYAPSWNMHFRYWILVSGVIVGVPFVFLKTIREVTLLGVFGALTTLISVLCVAIQGSFQYSAAATSPEYDSVNWSGLPIALSTIAFSYGGNVVFPHVEATMRNPKAWNKTVLYAVISISAMYILMGATGYLYYGKQVKAPIFLSMGKNGGATVGLILITAHVLLAAPIYLCSFAMEQERVLKFDAMAPGKQFLGRLVLRGAIVIGLTLIAMFVPYFKRLMSVFGAISNSIIIFLVPIFCHYKLFGRQNRSITSHVVSLLIVILGFFVLFVGSFVAIKELYDAIVSGETI</sequence>
<dbReference type="EMBL" id="QTSX02001600">
    <property type="protein sequence ID" value="KAJ9080120.1"/>
    <property type="molecule type" value="Genomic_DNA"/>
</dbReference>
<reference evidence="1" key="1">
    <citation type="submission" date="2022-04" db="EMBL/GenBank/DDBJ databases">
        <title>Genome of the entomopathogenic fungus Entomophthora muscae.</title>
        <authorList>
            <person name="Elya C."/>
            <person name="Lovett B.R."/>
            <person name="Lee E."/>
            <person name="Macias A.M."/>
            <person name="Hajek A.E."/>
            <person name="De Bivort B.L."/>
            <person name="Kasson M.T."/>
            <person name="De Fine Licht H.H."/>
            <person name="Stajich J.E."/>
        </authorList>
    </citation>
    <scope>NUCLEOTIDE SEQUENCE</scope>
    <source>
        <strain evidence="1">Berkeley</strain>
    </source>
</reference>
<name>A0ACC2U009_9FUNG</name>
<proteinExistence type="predicted"/>
<accession>A0ACC2U009</accession>
<dbReference type="Proteomes" id="UP001165960">
    <property type="component" value="Unassembled WGS sequence"/>
</dbReference>
<evidence type="ECO:0000313" key="1">
    <source>
        <dbReference type="EMBL" id="KAJ9080120.1"/>
    </source>
</evidence>
<gene>
    <name evidence="1" type="ORF">DSO57_1028394</name>
</gene>
<evidence type="ECO:0000313" key="2">
    <source>
        <dbReference type="Proteomes" id="UP001165960"/>
    </source>
</evidence>